<dbReference type="Pfam" id="PF20124">
    <property type="entry name" value="DUF6514"/>
    <property type="match status" value="1"/>
</dbReference>
<evidence type="ECO:0000313" key="2">
    <source>
        <dbReference type="EMBL" id="PEQ24076.1"/>
    </source>
</evidence>
<comment type="caution">
    <text evidence="1">The sequence shown here is derived from an EMBL/GenBank/DDBJ whole genome shotgun (WGS) entry which is preliminary data.</text>
</comment>
<evidence type="ECO:0000313" key="1">
    <source>
        <dbReference type="EMBL" id="EDO62971.1"/>
    </source>
</evidence>
<evidence type="ECO:0000313" key="4">
    <source>
        <dbReference type="Proteomes" id="UP000220611"/>
    </source>
</evidence>
<proteinExistence type="predicted"/>
<reference evidence="1 3" key="2">
    <citation type="submission" date="2007-08" db="EMBL/GenBank/DDBJ databases">
        <authorList>
            <person name="Fulton L."/>
            <person name="Clifton S."/>
            <person name="Fulton B."/>
            <person name="Xu J."/>
            <person name="Minx P."/>
            <person name="Pepin K.H."/>
            <person name="Johnson M."/>
            <person name="Thiruvilangam P."/>
            <person name="Bhonagiri V."/>
            <person name="Nash W.E."/>
            <person name="Wang C."/>
            <person name="Mardis E.R."/>
            <person name="Wilson R.K."/>
        </authorList>
    </citation>
    <scope>NUCLEOTIDE SEQUENCE [LARGE SCALE GENOMIC DNA]</scope>
    <source>
        <strain evidence="1 3">DSM 753</strain>
    </source>
</reference>
<gene>
    <name evidence="2" type="ORF">CH238_10610</name>
    <name evidence="1" type="ORF">CLOLEP_00187</name>
</gene>
<keyword evidence="4" id="KW-1185">Reference proteome</keyword>
<accession>A7VNR1</accession>
<dbReference type="HOGENOM" id="CLU_2664646_0_0_9"/>
<dbReference type="EMBL" id="NOXF01000008">
    <property type="protein sequence ID" value="PEQ24076.1"/>
    <property type="molecule type" value="Genomic_DNA"/>
</dbReference>
<reference evidence="1 3" key="1">
    <citation type="submission" date="2007-08" db="EMBL/GenBank/DDBJ databases">
        <title>Draft genome sequence of Clostridium leptum (DSM 753).</title>
        <authorList>
            <person name="Sudarsanam P."/>
            <person name="Ley R."/>
            <person name="Guruge J."/>
            <person name="Turnbaugh P.J."/>
            <person name="Mahowald M."/>
            <person name="Liep D."/>
            <person name="Gordon J."/>
        </authorList>
    </citation>
    <scope>NUCLEOTIDE SEQUENCE [LARGE SCALE GENOMIC DNA]</scope>
    <source>
        <strain evidence="1 3">DSM 753</strain>
    </source>
</reference>
<evidence type="ECO:0000313" key="3">
    <source>
        <dbReference type="Proteomes" id="UP000003490"/>
    </source>
</evidence>
<dbReference type="AlphaFoldDB" id="A7VNR1"/>
<name>A7VNR1_9FIRM</name>
<dbReference type="OrthoDB" id="1862346at2"/>
<dbReference type="EMBL" id="ABCB02000009">
    <property type="protein sequence ID" value="EDO62971.1"/>
    <property type="molecule type" value="Genomic_DNA"/>
</dbReference>
<dbReference type="Proteomes" id="UP000003490">
    <property type="component" value="Unassembled WGS sequence"/>
</dbReference>
<sequence>MAEIWNYETIKELLYAPGLGHYFTYGLLAARKINSVWEPVEFIHDVTTDYLLVKKMEELFNRYQLYPIHLRDAIEDMLP</sequence>
<dbReference type="Proteomes" id="UP000220611">
    <property type="component" value="Unassembled WGS sequence"/>
</dbReference>
<reference evidence="2 4" key="3">
    <citation type="submission" date="2017-07" db="EMBL/GenBank/DDBJ databases">
        <title>Prevalence of linear plasmids in Cutibacterium (Propionibacterium) acnes isolates obtained from prostatic tissue.</title>
        <authorList>
            <person name="Davidsson S."/>
            <person name="Carlsson J."/>
            <person name="Molling P."/>
            <person name="Andren O."/>
            <person name="Andersson S.-O."/>
            <person name="Brzuszkiewicz E."/>
            <person name="Poehlein A."/>
            <person name="Al-Zeer M."/>
            <person name="Brinkmann V."/>
            <person name="Scavenius C."/>
            <person name="Nazipi S."/>
            <person name="Soderquist B."/>
            <person name="Bruggemann H."/>
        </authorList>
    </citation>
    <scope>NUCLEOTIDE SEQUENCE [LARGE SCALE GENOMIC DNA]</scope>
    <source>
        <strain evidence="2 4">DSM 753</strain>
    </source>
</reference>
<protein>
    <submittedName>
        <fullName evidence="1">Uncharacterized protein</fullName>
    </submittedName>
</protein>
<organism evidence="1 3">
    <name type="scientific">[Clostridium] leptum DSM 753</name>
    <dbReference type="NCBI Taxonomy" id="428125"/>
    <lineage>
        <taxon>Bacteria</taxon>
        <taxon>Bacillati</taxon>
        <taxon>Bacillota</taxon>
        <taxon>Clostridia</taxon>
        <taxon>Eubacteriales</taxon>
        <taxon>Oscillospiraceae</taxon>
        <taxon>Oscillospiraceae incertae sedis</taxon>
    </lineage>
</organism>
<dbReference type="InterPro" id="IPR017016">
    <property type="entry name" value="UCP033595"/>
</dbReference>